<dbReference type="EMBL" id="BMPT01000004">
    <property type="protein sequence ID" value="GGM18662.1"/>
    <property type="molecule type" value="Genomic_DNA"/>
</dbReference>
<organism evidence="1 2">
    <name type="scientific">Promicromonospora citrea</name>
    <dbReference type="NCBI Taxonomy" id="43677"/>
    <lineage>
        <taxon>Bacteria</taxon>
        <taxon>Bacillati</taxon>
        <taxon>Actinomycetota</taxon>
        <taxon>Actinomycetes</taxon>
        <taxon>Micrococcales</taxon>
        <taxon>Promicromonosporaceae</taxon>
        <taxon>Promicromonospora</taxon>
    </lineage>
</organism>
<evidence type="ECO:0000313" key="1">
    <source>
        <dbReference type="EMBL" id="GGM18662.1"/>
    </source>
</evidence>
<name>A0A8H9L3C4_9MICO</name>
<protein>
    <recommendedName>
        <fullName evidence="3">DUF559 domain-containing protein</fullName>
    </recommendedName>
</protein>
<accession>A0A8H9L3C4</accession>
<comment type="caution">
    <text evidence="1">The sequence shown here is derived from an EMBL/GenBank/DDBJ whole genome shotgun (WGS) entry which is preliminary data.</text>
</comment>
<sequence length="341" mass="37711">MPISSDVPAAAVRLARRQAGLLSVLQCEELGIGRDVRRRMVRQGRWSSPARGVVDTDPVPLDRRVRDDWFRHAAWWRTWFALLVHGPDAVATGCCALVLHGVAGLPRDYPLEVAREDGSPRRTRYGVPVVQYKPFPVVSRSGRAVARLDHAAAQALPRLPRQNALAVLDDLARSHGFDPDRLAALHELVGRRRGAARLHELFPLVDPRSESPAESFARLSCIDNGVPPDGVQAAISYRGRIIARVDFLWRLPDGRYLVVEIDGLGPHSTPQALVRDAPRQNQLLATGRVIMLRFKPADNTRPGGIGKEVAATLDAHGWERPSLATRRPSHHAQIHPGSWAR</sequence>
<reference evidence="1" key="2">
    <citation type="submission" date="2020-09" db="EMBL/GenBank/DDBJ databases">
        <authorList>
            <person name="Sun Q."/>
            <person name="Ohkuma M."/>
        </authorList>
    </citation>
    <scope>NUCLEOTIDE SEQUENCE</scope>
    <source>
        <strain evidence="1">JCM 3051</strain>
    </source>
</reference>
<dbReference type="Proteomes" id="UP000655589">
    <property type="component" value="Unassembled WGS sequence"/>
</dbReference>
<dbReference type="AlphaFoldDB" id="A0A8H9L3C4"/>
<dbReference type="RefSeq" id="WP_171106593.1">
    <property type="nucleotide sequence ID" value="NZ_BMPT01000004.1"/>
</dbReference>
<gene>
    <name evidence="1" type="ORF">GCM10010102_12730</name>
</gene>
<evidence type="ECO:0008006" key="3">
    <source>
        <dbReference type="Google" id="ProtNLM"/>
    </source>
</evidence>
<evidence type="ECO:0000313" key="2">
    <source>
        <dbReference type="Proteomes" id="UP000655589"/>
    </source>
</evidence>
<keyword evidence="2" id="KW-1185">Reference proteome</keyword>
<reference evidence="1" key="1">
    <citation type="journal article" date="2014" name="Int. J. Syst. Evol. Microbiol.">
        <title>Complete genome sequence of Corynebacterium casei LMG S-19264T (=DSM 44701T), isolated from a smear-ripened cheese.</title>
        <authorList>
            <consortium name="US DOE Joint Genome Institute (JGI-PGF)"/>
            <person name="Walter F."/>
            <person name="Albersmeier A."/>
            <person name="Kalinowski J."/>
            <person name="Ruckert C."/>
        </authorList>
    </citation>
    <scope>NUCLEOTIDE SEQUENCE</scope>
    <source>
        <strain evidence="1">JCM 3051</strain>
    </source>
</reference>
<proteinExistence type="predicted"/>